<dbReference type="InterPro" id="IPR013210">
    <property type="entry name" value="LRR_N_plant-typ"/>
</dbReference>
<dbReference type="Proteomes" id="UP001552299">
    <property type="component" value="Unassembled WGS sequence"/>
</dbReference>
<dbReference type="Gene3D" id="3.80.10.10">
    <property type="entry name" value="Ribonuclease Inhibitor"/>
    <property type="match status" value="4"/>
</dbReference>
<dbReference type="PRINTS" id="PR00019">
    <property type="entry name" value="LEURICHRPT"/>
</dbReference>
<evidence type="ECO:0000256" key="8">
    <source>
        <dbReference type="SAM" id="Phobius"/>
    </source>
</evidence>
<dbReference type="InterPro" id="IPR003591">
    <property type="entry name" value="Leu-rich_rpt_typical-subtyp"/>
</dbReference>
<evidence type="ECO:0000313" key="11">
    <source>
        <dbReference type="EMBL" id="KAL0928940.1"/>
    </source>
</evidence>
<keyword evidence="5 8" id="KW-1133">Transmembrane helix</keyword>
<evidence type="ECO:0000256" key="2">
    <source>
        <dbReference type="ARBA" id="ARBA00022692"/>
    </source>
</evidence>
<keyword evidence="4" id="KW-0677">Repeat</keyword>
<dbReference type="InterPro" id="IPR001611">
    <property type="entry name" value="Leu-rich_rpt"/>
</dbReference>
<keyword evidence="1" id="KW-0433">Leucine-rich repeat</keyword>
<dbReference type="Pfam" id="PF00560">
    <property type="entry name" value="LRR_1"/>
    <property type="match status" value="4"/>
</dbReference>
<evidence type="ECO:0000256" key="1">
    <source>
        <dbReference type="ARBA" id="ARBA00022614"/>
    </source>
</evidence>
<protein>
    <recommendedName>
        <fullName evidence="10">Leucine-rich repeat-containing N-terminal plant-type domain-containing protein</fullName>
    </recommendedName>
</protein>
<accession>A0ABD0VXQ7</accession>
<organism evidence="11 12">
    <name type="scientific">Dendrobium thyrsiflorum</name>
    <name type="common">Pinecone-like raceme dendrobium</name>
    <name type="synonym">Orchid</name>
    <dbReference type="NCBI Taxonomy" id="117978"/>
    <lineage>
        <taxon>Eukaryota</taxon>
        <taxon>Viridiplantae</taxon>
        <taxon>Streptophyta</taxon>
        <taxon>Embryophyta</taxon>
        <taxon>Tracheophyta</taxon>
        <taxon>Spermatophyta</taxon>
        <taxon>Magnoliopsida</taxon>
        <taxon>Liliopsida</taxon>
        <taxon>Asparagales</taxon>
        <taxon>Orchidaceae</taxon>
        <taxon>Epidendroideae</taxon>
        <taxon>Malaxideae</taxon>
        <taxon>Dendrobiinae</taxon>
        <taxon>Dendrobium</taxon>
    </lineage>
</organism>
<dbReference type="AlphaFoldDB" id="A0ABD0VXQ7"/>
<comment type="caution">
    <text evidence="11">The sequence shown here is derived from an EMBL/GenBank/DDBJ whole genome shotgun (WGS) entry which is preliminary data.</text>
</comment>
<feature type="chain" id="PRO_5044853235" description="Leucine-rich repeat-containing N-terminal plant-type domain-containing protein" evidence="9">
    <location>
        <begin position="23"/>
        <end position="718"/>
    </location>
</feature>
<evidence type="ECO:0000256" key="6">
    <source>
        <dbReference type="ARBA" id="ARBA00023136"/>
    </source>
</evidence>
<dbReference type="Pfam" id="PF08263">
    <property type="entry name" value="LRRNT_2"/>
    <property type="match status" value="1"/>
</dbReference>
<keyword evidence="7" id="KW-0325">Glycoprotein</keyword>
<evidence type="ECO:0000256" key="4">
    <source>
        <dbReference type="ARBA" id="ARBA00022737"/>
    </source>
</evidence>
<keyword evidence="6 8" id="KW-0472">Membrane</keyword>
<dbReference type="SMART" id="SM00369">
    <property type="entry name" value="LRR_TYP"/>
    <property type="match status" value="7"/>
</dbReference>
<evidence type="ECO:0000259" key="10">
    <source>
        <dbReference type="Pfam" id="PF08263"/>
    </source>
</evidence>
<dbReference type="SUPFAM" id="SSF52058">
    <property type="entry name" value="L domain-like"/>
    <property type="match status" value="2"/>
</dbReference>
<reference evidence="11 12" key="1">
    <citation type="journal article" date="2024" name="Plant Biotechnol. J.">
        <title>Dendrobium thyrsiflorum genome and its molecular insights into genes involved in important horticultural traits.</title>
        <authorList>
            <person name="Chen B."/>
            <person name="Wang J.Y."/>
            <person name="Zheng P.J."/>
            <person name="Li K.L."/>
            <person name="Liang Y.M."/>
            <person name="Chen X.F."/>
            <person name="Zhang C."/>
            <person name="Zhao X."/>
            <person name="He X."/>
            <person name="Zhang G.Q."/>
            <person name="Liu Z.J."/>
            <person name="Xu Q."/>
        </authorList>
    </citation>
    <scope>NUCLEOTIDE SEQUENCE [LARGE SCALE GENOMIC DNA]</scope>
    <source>
        <strain evidence="11">GZMU011</strain>
    </source>
</reference>
<dbReference type="EMBL" id="JANQDX010000001">
    <property type="protein sequence ID" value="KAL0928940.1"/>
    <property type="molecule type" value="Genomic_DNA"/>
</dbReference>
<dbReference type="PANTHER" id="PTHR48065">
    <property type="entry name" value="OS10G0469600 PROTEIN"/>
    <property type="match status" value="1"/>
</dbReference>
<name>A0ABD0VXQ7_DENTH</name>
<proteinExistence type="predicted"/>
<gene>
    <name evidence="11" type="ORF">M5K25_000876</name>
</gene>
<evidence type="ECO:0000256" key="5">
    <source>
        <dbReference type="ARBA" id="ARBA00022989"/>
    </source>
</evidence>
<dbReference type="PANTHER" id="PTHR48065:SF5">
    <property type="entry name" value="RECEPTOR-LIKE PROTEIN CF-9 HOMOLOG"/>
    <property type="match status" value="1"/>
</dbReference>
<dbReference type="InterPro" id="IPR032675">
    <property type="entry name" value="LRR_dom_sf"/>
</dbReference>
<feature type="transmembrane region" description="Helical" evidence="8">
    <location>
        <begin position="677"/>
        <end position="704"/>
    </location>
</feature>
<feature type="domain" description="Leucine-rich repeat-containing N-terminal plant-type" evidence="10">
    <location>
        <begin position="38"/>
        <end position="74"/>
    </location>
</feature>
<keyword evidence="3 9" id="KW-0732">Signal</keyword>
<keyword evidence="2 8" id="KW-0812">Transmembrane</keyword>
<dbReference type="FunFam" id="3.80.10.10:FF:000041">
    <property type="entry name" value="LRR receptor-like serine/threonine-protein kinase ERECTA"/>
    <property type="match status" value="1"/>
</dbReference>
<evidence type="ECO:0000256" key="9">
    <source>
        <dbReference type="SAM" id="SignalP"/>
    </source>
</evidence>
<evidence type="ECO:0000313" key="12">
    <source>
        <dbReference type="Proteomes" id="UP001552299"/>
    </source>
</evidence>
<evidence type="ECO:0000256" key="3">
    <source>
        <dbReference type="ARBA" id="ARBA00022729"/>
    </source>
</evidence>
<keyword evidence="12" id="KW-1185">Reference proteome</keyword>
<evidence type="ECO:0000256" key="7">
    <source>
        <dbReference type="ARBA" id="ARBA00023180"/>
    </source>
</evidence>
<sequence>MESFRINSLIFLHLLLLSFCLVFEFFSINCNALGQCLQTESSTLLQLKRGFTSGDLDTWQLSTNCCIWEGVKCDESSGRVVGLDLSYRQIAGMIDPSIFNLTSLRSLNFFYNQFHGISIPNYGWDRLANLSSLDLSFAGFAGKIPVCIFRLTKLTFLDLSSHYGREFGGLSLTSKPILLQNMSSLRKLHLDHVDLSPYQNEWCRALANFTPALEKLSMIDCSLFGASCSSLSMLPLLYKLDLSGNTLHSNIFSSFVNFTQLSWLVATDNQFKGVFPKQIFLLKNLHYIDISYNPMLSGSLPKFSEDYKLITLELSGTNFYGNLPDTIGNLKFLKYLFLSGCQFSGRIPPSIGNLSQLEFLDLSNNNLQGHIPKSLFQISGLRWLLLGSNSFTGDFEFEFIKDLKNLVSLDLSNSGLSLNSWDAYNGYFVSSFPLISTLAIGSCNLTKIPTVINYQLNQLVILNFSNNHLTSFISFNITSHKNSLKYIFLANISLTGEIPPFIYNMTNLLALDLSNNMLTSSIPISPLPFTIIELLDFSNNHFTSFISFNITSHKNSLMYLFLANNSLTGEIPPFICNMTNLLVLDLSNNRLTECFNNFKSMMIDKIDTILDVTVNLFSQDYYLGSIPVGGQFFSFPSTSFEGNNGLCLLPCNTLVSRVNNTTISSDFRSQAPKNRRYLIILGILFGVGFGGSIALVVVFDVMCCDRSRRRRSRRPIDG</sequence>
<feature type="signal peptide" evidence="9">
    <location>
        <begin position="1"/>
        <end position="22"/>
    </location>
</feature>
<dbReference type="PROSITE" id="PS51450">
    <property type="entry name" value="LRR"/>
    <property type="match status" value="1"/>
</dbReference>